<accession>A0A949NJ22</accession>
<evidence type="ECO:0000313" key="2">
    <source>
        <dbReference type="Proteomes" id="UP000712157"/>
    </source>
</evidence>
<gene>
    <name evidence="1" type="ORF">KTH89_22715</name>
</gene>
<organism evidence="1 2">
    <name type="scientific">Diplocloster agilis</name>
    <dbReference type="NCBI Taxonomy" id="2850323"/>
    <lineage>
        <taxon>Bacteria</taxon>
        <taxon>Bacillati</taxon>
        <taxon>Bacillota</taxon>
        <taxon>Clostridia</taxon>
        <taxon>Lachnospirales</taxon>
        <taxon>Lachnospiraceae</taxon>
        <taxon>Diplocloster</taxon>
    </lineage>
</organism>
<keyword evidence="2" id="KW-1185">Reference proteome</keyword>
<evidence type="ECO:0000313" key="1">
    <source>
        <dbReference type="EMBL" id="MBU9739350.1"/>
    </source>
</evidence>
<dbReference type="RefSeq" id="WP_238723229.1">
    <property type="nucleotide sequence ID" value="NZ_JAHQCW010000056.1"/>
</dbReference>
<dbReference type="AlphaFoldDB" id="A0A949NJ22"/>
<comment type="caution">
    <text evidence="1">The sequence shown here is derived from an EMBL/GenBank/DDBJ whole genome shotgun (WGS) entry which is preliminary data.</text>
</comment>
<name>A0A949NJ22_9FIRM</name>
<proteinExistence type="predicted"/>
<protein>
    <submittedName>
        <fullName evidence="1">Uncharacterized protein</fullName>
    </submittedName>
</protein>
<sequence length="125" mass="14296">MDSREKGKRGERELAGVLRGYGYESRRGQQYCGADGSADVVGLPGIHIECKRVEKLNLYDAIEQSRHDACQNELPVVMHRKNRCEWLASMPLEYFIEIYREWQAGQELEGEQQCRTDGSSCTVKP</sequence>
<dbReference type="Proteomes" id="UP000712157">
    <property type="component" value="Unassembled WGS sequence"/>
</dbReference>
<reference evidence="1" key="1">
    <citation type="submission" date="2021-06" db="EMBL/GenBank/DDBJ databases">
        <title>Description of novel taxa of the family Lachnospiraceae.</title>
        <authorList>
            <person name="Chaplin A.V."/>
            <person name="Sokolova S.R."/>
            <person name="Pikina A.P."/>
            <person name="Korzhanova M."/>
            <person name="Belova V."/>
            <person name="Korostin D."/>
            <person name="Efimov B.A."/>
        </authorList>
    </citation>
    <scope>NUCLEOTIDE SEQUENCE</scope>
    <source>
        <strain evidence="1">ASD5720</strain>
    </source>
</reference>
<dbReference type="EMBL" id="JAHQCW010000056">
    <property type="protein sequence ID" value="MBU9739350.1"/>
    <property type="molecule type" value="Genomic_DNA"/>
</dbReference>